<evidence type="ECO:0000256" key="1">
    <source>
        <dbReference type="SAM" id="Phobius"/>
    </source>
</evidence>
<keyword evidence="1" id="KW-1133">Transmembrane helix</keyword>
<reference evidence="2 3" key="1">
    <citation type="journal article" date="2007" name="Proc. Natl. Acad. Sci. U.S.A.">
        <title>The tiny eukaryote Ostreococcus provides genomic insights into the paradox of plankton speciation.</title>
        <authorList>
            <person name="Palenik B."/>
            <person name="Grimwood J."/>
            <person name="Aerts A."/>
            <person name="Rouze P."/>
            <person name="Salamov A."/>
            <person name="Putnam N."/>
            <person name="Dupont C."/>
            <person name="Jorgensen R."/>
            <person name="Derelle E."/>
            <person name="Rombauts S."/>
            <person name="Zhou K."/>
            <person name="Otillar R."/>
            <person name="Merchant S.S."/>
            <person name="Podell S."/>
            <person name="Gaasterland T."/>
            <person name="Napoli C."/>
            <person name="Gendler K."/>
            <person name="Manuell A."/>
            <person name="Tai V."/>
            <person name="Vallon O."/>
            <person name="Piganeau G."/>
            <person name="Jancek S."/>
            <person name="Heijde M."/>
            <person name="Jabbari K."/>
            <person name="Bowler C."/>
            <person name="Lohr M."/>
            <person name="Robbens S."/>
            <person name="Werner G."/>
            <person name="Dubchak I."/>
            <person name="Pazour G.J."/>
            <person name="Ren Q."/>
            <person name="Paulsen I."/>
            <person name="Delwiche C."/>
            <person name="Schmutz J."/>
            <person name="Rokhsar D."/>
            <person name="Van de Peer Y."/>
            <person name="Moreau H."/>
            <person name="Grigoriev I.V."/>
        </authorList>
    </citation>
    <scope>NUCLEOTIDE SEQUENCE [LARGE SCALE GENOMIC DNA]</scope>
    <source>
        <strain evidence="2 3">CCE9901</strain>
    </source>
</reference>
<keyword evidence="3" id="KW-1185">Reference proteome</keyword>
<dbReference type="AlphaFoldDB" id="A4S200"/>
<keyword evidence="1" id="KW-0812">Transmembrane</keyword>
<dbReference type="Gramene" id="ABO97746">
    <property type="protein sequence ID" value="ABO97746"/>
    <property type="gene ID" value="OSTLU_33276"/>
</dbReference>
<dbReference type="RefSeq" id="XP_001419453.1">
    <property type="nucleotide sequence ID" value="XM_001419416.1"/>
</dbReference>
<protein>
    <submittedName>
        <fullName evidence="2">Putative delta carbonic anhydrase (Cobalt/zinc)</fullName>
    </submittedName>
</protein>
<evidence type="ECO:0000313" key="3">
    <source>
        <dbReference type="Proteomes" id="UP000001568"/>
    </source>
</evidence>
<dbReference type="OrthoDB" id="436883at2759"/>
<dbReference type="EMBL" id="CP000588">
    <property type="protein sequence ID" value="ABO97746.1"/>
    <property type="molecule type" value="Genomic_DNA"/>
</dbReference>
<dbReference type="Pfam" id="PF10563">
    <property type="entry name" value="CA_like"/>
    <property type="match status" value="1"/>
</dbReference>
<dbReference type="OMA" id="QMNLCNI"/>
<keyword evidence="1" id="KW-0472">Membrane</keyword>
<dbReference type="GeneID" id="5003315"/>
<evidence type="ECO:0000313" key="2">
    <source>
        <dbReference type="EMBL" id="ABO97746.1"/>
    </source>
</evidence>
<name>A4S200_OSTLU</name>
<dbReference type="KEGG" id="olu:OSTLU_33276"/>
<sequence>MCGRTCCTVFTGIIIGAAITIAVTYPVLRDEWFGPGDDETGARAAFVACSDAGTQSPADVSEGALASGASILPTNAILRNVSLMTLANVHYHSPAEHRSQGEFSTPNASESGFACDDASDATGTARVVATNGDDVSDARYAFSFCQDVAVGDTIELHWVYSTGAARTGVSDGLSGAFATQNNPYVVVRAQVFKITNNPSDDVADLFVSWNTTLVSDAVRYVGSTTGDKYDNVDRCSPFLVIWHVDRECHRVSARSLDEMCRVMKDNGLSDDLKAHAARQLVPSSLTASALSLSSTFY</sequence>
<feature type="transmembrane region" description="Helical" evidence="1">
    <location>
        <begin position="7"/>
        <end position="28"/>
    </location>
</feature>
<proteinExistence type="predicted"/>
<organism evidence="2 3">
    <name type="scientific">Ostreococcus lucimarinus (strain CCE9901)</name>
    <dbReference type="NCBI Taxonomy" id="436017"/>
    <lineage>
        <taxon>Eukaryota</taxon>
        <taxon>Viridiplantae</taxon>
        <taxon>Chlorophyta</taxon>
        <taxon>Mamiellophyceae</taxon>
        <taxon>Mamiellales</taxon>
        <taxon>Bathycoccaceae</taxon>
        <taxon>Ostreococcus</taxon>
    </lineage>
</organism>
<dbReference type="InterPro" id="IPR018883">
    <property type="entry name" value="Delta_CA"/>
</dbReference>
<dbReference type="HOGENOM" id="CLU_993078_0_0_1"/>
<accession>A4S200</accession>
<dbReference type="Proteomes" id="UP000001568">
    <property type="component" value="Chromosome 8"/>
</dbReference>
<gene>
    <name evidence="2" type="primary">DCA1</name>
    <name evidence="2" type="ORF">OSTLU_33276</name>
</gene>